<dbReference type="Pfam" id="PF25967">
    <property type="entry name" value="RND-MFP_C"/>
    <property type="match status" value="1"/>
</dbReference>
<keyword evidence="6" id="KW-1133">Transmembrane helix</keyword>
<dbReference type="InterPro" id="IPR006143">
    <property type="entry name" value="RND_pump_MFP"/>
</dbReference>
<reference evidence="8" key="1">
    <citation type="submission" date="2023-04" db="EMBL/GenBank/DDBJ databases">
        <title>Complete genome sequence of Temperatibacter marinus.</title>
        <authorList>
            <person name="Rong J.-C."/>
            <person name="Yi M.-L."/>
            <person name="Zhao Q."/>
        </authorList>
    </citation>
    <scope>NUCLEOTIDE SEQUENCE</scope>
    <source>
        <strain evidence="8">NBRC 110045</strain>
    </source>
</reference>
<evidence type="ECO:0000256" key="5">
    <source>
        <dbReference type="SAM" id="MobiDB-lite"/>
    </source>
</evidence>
<proteinExistence type="inferred from homology"/>
<evidence type="ECO:0000256" key="6">
    <source>
        <dbReference type="SAM" id="Phobius"/>
    </source>
</evidence>
<organism evidence="8 9">
    <name type="scientific">Temperatibacter marinus</name>
    <dbReference type="NCBI Taxonomy" id="1456591"/>
    <lineage>
        <taxon>Bacteria</taxon>
        <taxon>Pseudomonadati</taxon>
        <taxon>Pseudomonadota</taxon>
        <taxon>Alphaproteobacteria</taxon>
        <taxon>Kordiimonadales</taxon>
        <taxon>Temperatibacteraceae</taxon>
        <taxon>Temperatibacter</taxon>
    </lineage>
</organism>
<evidence type="ECO:0000259" key="7">
    <source>
        <dbReference type="Pfam" id="PF25967"/>
    </source>
</evidence>
<evidence type="ECO:0000256" key="4">
    <source>
        <dbReference type="SAM" id="Coils"/>
    </source>
</evidence>
<evidence type="ECO:0000256" key="1">
    <source>
        <dbReference type="ARBA" id="ARBA00004196"/>
    </source>
</evidence>
<feature type="compositionally biased region" description="Basic residues" evidence="5">
    <location>
        <begin position="21"/>
        <end position="33"/>
    </location>
</feature>
<dbReference type="InterPro" id="IPR050465">
    <property type="entry name" value="UPF0194_transport"/>
</dbReference>
<feature type="transmembrane region" description="Helical" evidence="6">
    <location>
        <begin position="82"/>
        <end position="101"/>
    </location>
</feature>
<dbReference type="NCBIfam" id="TIGR01730">
    <property type="entry name" value="RND_mfp"/>
    <property type="match status" value="1"/>
</dbReference>
<evidence type="ECO:0000313" key="9">
    <source>
        <dbReference type="Proteomes" id="UP001268683"/>
    </source>
</evidence>
<feature type="domain" description="Multidrug resistance protein MdtA-like C-terminal permuted SH3" evidence="7">
    <location>
        <begin position="416"/>
        <end position="473"/>
    </location>
</feature>
<name>A0AA52H8N8_9PROT</name>
<dbReference type="Gene3D" id="1.10.287.470">
    <property type="entry name" value="Helix hairpin bin"/>
    <property type="match status" value="1"/>
</dbReference>
<protein>
    <submittedName>
        <fullName evidence="8">Efflux RND transporter periplasmic adaptor subunit</fullName>
    </submittedName>
</protein>
<feature type="coiled-coil region" evidence="4">
    <location>
        <begin position="279"/>
        <end position="306"/>
    </location>
</feature>
<dbReference type="SUPFAM" id="SSF111369">
    <property type="entry name" value="HlyD-like secretion proteins"/>
    <property type="match status" value="1"/>
</dbReference>
<dbReference type="PANTHER" id="PTHR32347">
    <property type="entry name" value="EFFLUX SYSTEM COMPONENT YKNX-RELATED"/>
    <property type="match status" value="1"/>
</dbReference>
<dbReference type="Proteomes" id="UP001268683">
    <property type="component" value="Chromosome"/>
</dbReference>
<evidence type="ECO:0000256" key="3">
    <source>
        <dbReference type="ARBA" id="ARBA00023054"/>
    </source>
</evidence>
<dbReference type="AlphaFoldDB" id="A0AA52H8N8"/>
<keyword evidence="3 4" id="KW-0175">Coiled coil</keyword>
<dbReference type="RefSeq" id="WP_310797486.1">
    <property type="nucleotide sequence ID" value="NZ_CP123872.1"/>
</dbReference>
<dbReference type="Gene3D" id="2.40.420.20">
    <property type="match status" value="1"/>
</dbReference>
<dbReference type="PANTHER" id="PTHR32347:SF23">
    <property type="entry name" value="BLL5650 PROTEIN"/>
    <property type="match status" value="1"/>
</dbReference>
<dbReference type="InterPro" id="IPR058627">
    <property type="entry name" value="MdtA-like_C"/>
</dbReference>
<dbReference type="Gene3D" id="2.40.30.170">
    <property type="match status" value="1"/>
</dbReference>
<dbReference type="GO" id="GO:0022857">
    <property type="term" value="F:transmembrane transporter activity"/>
    <property type="evidence" value="ECO:0007669"/>
    <property type="project" value="InterPro"/>
</dbReference>
<dbReference type="GO" id="GO:0030313">
    <property type="term" value="C:cell envelope"/>
    <property type="evidence" value="ECO:0007669"/>
    <property type="project" value="UniProtKB-SubCell"/>
</dbReference>
<feature type="compositionally biased region" description="Basic and acidic residues" evidence="5">
    <location>
        <begin position="8"/>
        <end position="20"/>
    </location>
</feature>
<dbReference type="Gene3D" id="2.40.50.100">
    <property type="match status" value="1"/>
</dbReference>
<dbReference type="KEGG" id="tmk:QGN29_08805"/>
<gene>
    <name evidence="8" type="ORF">QGN29_08805</name>
</gene>
<comment type="subcellular location">
    <subcellularLocation>
        <location evidence="1">Cell envelope</location>
    </subcellularLocation>
</comment>
<keyword evidence="6" id="KW-0812">Transmembrane</keyword>
<evidence type="ECO:0000256" key="2">
    <source>
        <dbReference type="ARBA" id="ARBA00009477"/>
    </source>
</evidence>
<keyword evidence="6" id="KW-0472">Membrane</keyword>
<sequence length="488" mass="54938">MSDNNDNNDGKPIEGNEPRKLKQIKMPKGRKATQAKSDAQDLSDQKGMKSSLHSELQAGRQGHEGAQSGAGMDRQVTKKKTWLPKWAAYALVLVIGSYFIYDMMAGSGGRSLKVNEDRIVISEVQSGIFEDFYPLRGRVTPAKTVYLDAIEGGRVEKILVEDGTLLKAGDPIVILSNTSLQLNVLGNEARVAEQLNNMRSIELRLEQNRLQHKRNLTDIRYQISLLSRQVLREKELAERGNVAQSKFQDTQDTLNWYKQRLELTLESQATDTRMQEEQLSFLKATAARLESNLEISRANLDNMNVKAPVNGKLSGFDVEIGESISRGGRLGQIDTPNNYKLEADIDEFYLGRVDIDQRASFDRGGKTYDMRVSKIYPQVTNGQFRIDLSFLDRQPSNIRRGQTIQSKLTLGDSSKALMIPNGAFYQDTGGNWIFVVASDGSQAVRRQVKMGRRNNRFIEIIEGLEEGERVVTSPYTSYTQMDRLKLSK</sequence>
<dbReference type="EMBL" id="CP123872">
    <property type="protein sequence ID" value="WND01657.1"/>
    <property type="molecule type" value="Genomic_DNA"/>
</dbReference>
<keyword evidence="9" id="KW-1185">Reference proteome</keyword>
<comment type="similarity">
    <text evidence="2">Belongs to the membrane fusion protein (MFP) (TC 8.A.1) family.</text>
</comment>
<feature type="region of interest" description="Disordered" evidence="5">
    <location>
        <begin position="1"/>
        <end position="74"/>
    </location>
</feature>
<dbReference type="GO" id="GO:0016020">
    <property type="term" value="C:membrane"/>
    <property type="evidence" value="ECO:0007669"/>
    <property type="project" value="InterPro"/>
</dbReference>
<accession>A0AA52H8N8</accession>
<evidence type="ECO:0000313" key="8">
    <source>
        <dbReference type="EMBL" id="WND01657.1"/>
    </source>
</evidence>